<dbReference type="KEGG" id="lpav:PLANPX_5304"/>
<accession>A0A5K7XI18</accession>
<gene>
    <name evidence="1" type="ORF">PLANPX_5304</name>
</gene>
<organism evidence="1 2">
    <name type="scientific">Lacipirellula parvula</name>
    <dbReference type="NCBI Taxonomy" id="2650471"/>
    <lineage>
        <taxon>Bacteria</taxon>
        <taxon>Pseudomonadati</taxon>
        <taxon>Planctomycetota</taxon>
        <taxon>Planctomycetia</taxon>
        <taxon>Pirellulales</taxon>
        <taxon>Lacipirellulaceae</taxon>
        <taxon>Lacipirellula</taxon>
    </lineage>
</organism>
<proteinExistence type="predicted"/>
<dbReference type="AlphaFoldDB" id="A0A5K7XI18"/>
<name>A0A5K7XI18_9BACT</name>
<reference evidence="2" key="1">
    <citation type="submission" date="2019-10" db="EMBL/GenBank/DDBJ databases">
        <title>Lacipirellula parvula gen. nov., sp. nov., representing a lineage of planctomycetes widespread in freshwater anoxic habitats, and description of the family Lacipirellulaceae.</title>
        <authorList>
            <person name="Dedysh S.N."/>
            <person name="Kulichevskaya I.S."/>
            <person name="Beletsky A.V."/>
            <person name="Rakitin A.L."/>
            <person name="Mardanov A.V."/>
            <person name="Ivanova A.A."/>
            <person name="Saltykova V.X."/>
            <person name="Rijpstra W.I.C."/>
            <person name="Sinninghe Damste J.S."/>
            <person name="Ravin N.V."/>
        </authorList>
    </citation>
    <scope>NUCLEOTIDE SEQUENCE [LARGE SCALE GENOMIC DNA]</scope>
    <source>
        <strain evidence="2">PX69</strain>
    </source>
</reference>
<dbReference type="EMBL" id="AP021861">
    <property type="protein sequence ID" value="BBO35692.1"/>
    <property type="molecule type" value="Genomic_DNA"/>
</dbReference>
<dbReference type="Proteomes" id="UP000326837">
    <property type="component" value="Chromosome"/>
</dbReference>
<evidence type="ECO:0000313" key="1">
    <source>
        <dbReference type="EMBL" id="BBO35692.1"/>
    </source>
</evidence>
<keyword evidence="2" id="KW-1185">Reference proteome</keyword>
<evidence type="ECO:0000313" key="2">
    <source>
        <dbReference type="Proteomes" id="UP000326837"/>
    </source>
</evidence>
<sequence length="133" mass="14695">MVTMEQATPETLLMATLYKVGREIRMVDNLAFARVFNEAALEFGGRFKSFAWHRHYHVSEVLSGTLQLLDQAGSIVRENAAQTYFRTSPHLAGPFGQQIFSSLGTDQQKAVESIADRLKKAFGSKDAAVKGAD</sequence>
<protein>
    <submittedName>
        <fullName evidence="1">Uncharacterized protein</fullName>
    </submittedName>
</protein>